<dbReference type="Proteomes" id="UP000287651">
    <property type="component" value="Unassembled WGS sequence"/>
</dbReference>
<gene>
    <name evidence="2" type="ORF">B296_00029524</name>
</gene>
<evidence type="ECO:0000313" key="2">
    <source>
        <dbReference type="EMBL" id="RRT59545.1"/>
    </source>
</evidence>
<evidence type="ECO:0000313" key="3">
    <source>
        <dbReference type="Proteomes" id="UP000287651"/>
    </source>
</evidence>
<proteinExistence type="predicted"/>
<dbReference type="EMBL" id="AMZH03008162">
    <property type="protein sequence ID" value="RRT59545.1"/>
    <property type="molecule type" value="Genomic_DNA"/>
</dbReference>
<protein>
    <submittedName>
        <fullName evidence="2">Uncharacterized protein</fullName>
    </submittedName>
</protein>
<comment type="caution">
    <text evidence="2">The sequence shown here is derived from an EMBL/GenBank/DDBJ whole genome shotgun (WGS) entry which is preliminary data.</text>
</comment>
<organism evidence="2 3">
    <name type="scientific">Ensete ventricosum</name>
    <name type="common">Abyssinian banana</name>
    <name type="synonym">Musa ensete</name>
    <dbReference type="NCBI Taxonomy" id="4639"/>
    <lineage>
        <taxon>Eukaryota</taxon>
        <taxon>Viridiplantae</taxon>
        <taxon>Streptophyta</taxon>
        <taxon>Embryophyta</taxon>
        <taxon>Tracheophyta</taxon>
        <taxon>Spermatophyta</taxon>
        <taxon>Magnoliopsida</taxon>
        <taxon>Liliopsida</taxon>
        <taxon>Zingiberales</taxon>
        <taxon>Musaceae</taxon>
        <taxon>Ensete</taxon>
    </lineage>
</organism>
<reference evidence="2 3" key="1">
    <citation type="journal article" date="2014" name="Agronomy (Basel)">
        <title>A Draft Genome Sequence for Ensete ventricosum, the Drought-Tolerant Tree Against Hunger.</title>
        <authorList>
            <person name="Harrison J."/>
            <person name="Moore K.A."/>
            <person name="Paszkiewicz K."/>
            <person name="Jones T."/>
            <person name="Grant M."/>
            <person name="Ambacheew D."/>
            <person name="Muzemil S."/>
            <person name="Studholme D.J."/>
        </authorList>
    </citation>
    <scope>NUCLEOTIDE SEQUENCE [LARGE SCALE GENOMIC DNA]</scope>
</reference>
<dbReference type="AlphaFoldDB" id="A0A426Z6E4"/>
<accession>A0A426Z6E4</accession>
<feature type="compositionally biased region" description="Basic and acidic residues" evidence="1">
    <location>
        <begin position="1"/>
        <end position="16"/>
    </location>
</feature>
<sequence length="154" mass="16833">MAQESSGKKTETRQKIVGDSQKAYRDTIAPPPLPPATVVATLNIFLLPTSSFPLTSIPSSFARRSLLQISFSHRCSTTITFTPCHHCYHPHLLPAAAAVVATAFLYRKDLSLPSLPPTTMHNGHCNLPQCCFFLVTAISLFPCLLPTRCCQPLP</sequence>
<name>A0A426Z6E4_ENSVE</name>
<evidence type="ECO:0000256" key="1">
    <source>
        <dbReference type="SAM" id="MobiDB-lite"/>
    </source>
</evidence>
<feature type="region of interest" description="Disordered" evidence="1">
    <location>
        <begin position="1"/>
        <end position="29"/>
    </location>
</feature>